<dbReference type="AlphaFoldDB" id="A0A8C0HTW3"/>
<accession>A0A8C0HTW3</accession>
<sequence length="73" mass="7942">LTPEAALPEGGRKLEAGASLGLFRLNTVEARDRSSGPPGRTAKSINFLTQVPSSGNPKHLSVVLHQFDHFLWY</sequence>
<dbReference type="Ensembl" id="ENSBMST00010003734.1">
    <property type="protein sequence ID" value="ENSBMSP00010003377.1"/>
    <property type="gene ID" value="ENSBMSG00010002538.1"/>
</dbReference>
<reference evidence="1" key="1">
    <citation type="submission" date="2023-09" db="UniProtKB">
        <authorList>
            <consortium name="Ensembl"/>
        </authorList>
    </citation>
    <scope>IDENTIFICATION</scope>
</reference>
<evidence type="ECO:0000313" key="1">
    <source>
        <dbReference type="Ensembl" id="ENSBMSP00010003377.1"/>
    </source>
</evidence>
<proteinExistence type="predicted"/>
<organism evidence="1">
    <name type="scientific">Balaenoptera musculus</name>
    <name type="common">Blue whale</name>
    <dbReference type="NCBI Taxonomy" id="9771"/>
    <lineage>
        <taxon>Eukaryota</taxon>
        <taxon>Metazoa</taxon>
        <taxon>Chordata</taxon>
        <taxon>Craniata</taxon>
        <taxon>Vertebrata</taxon>
        <taxon>Euteleostomi</taxon>
        <taxon>Mammalia</taxon>
        <taxon>Eutheria</taxon>
        <taxon>Laurasiatheria</taxon>
        <taxon>Artiodactyla</taxon>
        <taxon>Whippomorpha</taxon>
        <taxon>Cetacea</taxon>
        <taxon>Mysticeti</taxon>
        <taxon>Balaenopteridae</taxon>
        <taxon>Balaenoptera</taxon>
    </lineage>
</organism>
<protein>
    <submittedName>
        <fullName evidence="1">Uncharacterized protein</fullName>
    </submittedName>
</protein>
<name>A0A8C0HTW3_BALMU</name>